<feature type="domain" description="TonB-dependent receptor plug" evidence="14">
    <location>
        <begin position="52"/>
        <end position="139"/>
    </location>
</feature>
<evidence type="ECO:0000256" key="11">
    <source>
        <dbReference type="RuleBase" id="RU003357"/>
    </source>
</evidence>
<dbReference type="GO" id="GO:0044718">
    <property type="term" value="P:siderophore transmembrane transport"/>
    <property type="evidence" value="ECO:0007669"/>
    <property type="project" value="TreeGrafter"/>
</dbReference>
<evidence type="ECO:0000256" key="5">
    <source>
        <dbReference type="ARBA" id="ARBA00022692"/>
    </source>
</evidence>
<accession>A0A4R7BDV6</accession>
<keyword evidence="4 10" id="KW-1134">Transmembrane beta strand</keyword>
<evidence type="ECO:0000256" key="2">
    <source>
        <dbReference type="ARBA" id="ARBA00009810"/>
    </source>
</evidence>
<dbReference type="Gene3D" id="2.170.130.10">
    <property type="entry name" value="TonB-dependent receptor, plug domain"/>
    <property type="match status" value="1"/>
</dbReference>
<keyword evidence="9 10" id="KW-0998">Cell outer membrane</keyword>
<dbReference type="PANTHER" id="PTHR30069:SF49">
    <property type="entry name" value="OUTER MEMBRANE PROTEIN C"/>
    <property type="match status" value="1"/>
</dbReference>
<keyword evidence="5 10" id="KW-0812">Transmembrane</keyword>
<dbReference type="AlphaFoldDB" id="A0A4R7BDV6"/>
<dbReference type="PROSITE" id="PS52016">
    <property type="entry name" value="TONB_DEPENDENT_REC_3"/>
    <property type="match status" value="1"/>
</dbReference>
<evidence type="ECO:0000256" key="8">
    <source>
        <dbReference type="ARBA" id="ARBA00023170"/>
    </source>
</evidence>
<dbReference type="Pfam" id="PF00593">
    <property type="entry name" value="TonB_dep_Rec_b-barrel"/>
    <property type="match status" value="1"/>
</dbReference>
<dbReference type="SUPFAM" id="SSF56935">
    <property type="entry name" value="Porins"/>
    <property type="match status" value="1"/>
</dbReference>
<name>A0A4R7BDV6_9NEIS</name>
<keyword evidence="12" id="KW-0732">Signal</keyword>
<dbReference type="InterPro" id="IPR036942">
    <property type="entry name" value="Beta-barrel_TonB_sf"/>
</dbReference>
<keyword evidence="8 15" id="KW-0675">Receptor</keyword>
<dbReference type="GO" id="GO:0009279">
    <property type="term" value="C:cell outer membrane"/>
    <property type="evidence" value="ECO:0007669"/>
    <property type="project" value="UniProtKB-SubCell"/>
</dbReference>
<evidence type="ECO:0000256" key="3">
    <source>
        <dbReference type="ARBA" id="ARBA00022448"/>
    </source>
</evidence>
<dbReference type="PANTHER" id="PTHR30069">
    <property type="entry name" value="TONB-DEPENDENT OUTER MEMBRANE RECEPTOR"/>
    <property type="match status" value="1"/>
</dbReference>
<evidence type="ECO:0000256" key="1">
    <source>
        <dbReference type="ARBA" id="ARBA00004571"/>
    </source>
</evidence>
<comment type="similarity">
    <text evidence="2 10 11">Belongs to the TonB-dependent receptor family.</text>
</comment>
<evidence type="ECO:0000256" key="4">
    <source>
        <dbReference type="ARBA" id="ARBA00022452"/>
    </source>
</evidence>
<keyword evidence="6 11" id="KW-0798">TonB box</keyword>
<dbReference type="Pfam" id="PF07715">
    <property type="entry name" value="Plug"/>
    <property type="match status" value="1"/>
</dbReference>
<reference evidence="15 16" key="1">
    <citation type="submission" date="2019-03" db="EMBL/GenBank/DDBJ databases">
        <title>Genomic Encyclopedia of Type Strains, Phase III (KMG-III): the genomes of soil and plant-associated and newly described type strains.</title>
        <authorList>
            <person name="Whitman W."/>
        </authorList>
    </citation>
    <scope>NUCLEOTIDE SEQUENCE [LARGE SCALE GENOMIC DNA]</scope>
    <source>
        <strain evidence="15 16">CECT 8976</strain>
    </source>
</reference>
<dbReference type="GO" id="GO:0015344">
    <property type="term" value="F:siderophore uptake transmembrane transporter activity"/>
    <property type="evidence" value="ECO:0007669"/>
    <property type="project" value="TreeGrafter"/>
</dbReference>
<evidence type="ECO:0000259" key="14">
    <source>
        <dbReference type="Pfam" id="PF07715"/>
    </source>
</evidence>
<evidence type="ECO:0000256" key="6">
    <source>
        <dbReference type="ARBA" id="ARBA00023077"/>
    </source>
</evidence>
<sequence>MKKHPHCTVKPLFFALTLLPVLTQAQVVQLDDIDVVASVDNPAEQYNAARIDSADSARLLQWQPGIGLSAGGGISSAPTLHGLDASRVKIALDGQNITAACGNNMNPPLSYIAPSQIGKIDVLGPESPVSAGGDHLGGVIQVQTPAPRFAPAGSWLNEAIVGANGRGNGRASGGTLDAALANDDTSLNVSAMTEHADNYTDGQGNEIKSTYYTVRSEQLNLAHRDGSQTWRAHVRHQEVPGEGFANQRMDLIGNRSDAVNLSYEGLLPWGKLAARVYWQDTRHQMDVGADKSQYDDPMFMPMNTHGRDVGYALSLTTELSGRHTLRIGNEFHRFTLDDWWPPVSGTGMAPNTFWSIRNGRRDRIGVFGEVASAWLPQWSSNVGLRLDQVHSNADNVQGYRNSGSYATDSAAFNAAPRDKTDLGWGLSAQLRYRPDPLSQYRLGLSQQTRFPSLYERYAWSSNWMASEMINWAGDGNAYVGNLNLKPEVARTFNLQGDWHDADQRRWQVTATPYYSYVQDYIGVEVLRATPGENKLRFANHNAELYGIDLSGKLRLWDDAAWGMGEFKAVADYVHGCDLSTGTSLYHMMPLNARLSLTQSFEHWQHELAWWVVSKKRDVDAARLEPQTAGYSLLNWRASYQWRRLSVDFSVDNLFNKYYQAPLAGVYADLALQGLPTIALPAPGRSINLGLSLKL</sequence>
<evidence type="ECO:0000313" key="16">
    <source>
        <dbReference type="Proteomes" id="UP000295611"/>
    </source>
</evidence>
<evidence type="ECO:0000259" key="13">
    <source>
        <dbReference type="Pfam" id="PF00593"/>
    </source>
</evidence>
<keyword evidence="7 10" id="KW-0472">Membrane</keyword>
<dbReference type="InterPro" id="IPR000531">
    <property type="entry name" value="Beta-barrel_TonB"/>
</dbReference>
<gene>
    <name evidence="15" type="ORF">DFP86_10256</name>
</gene>
<dbReference type="OrthoDB" id="5332150at2"/>
<evidence type="ECO:0000256" key="7">
    <source>
        <dbReference type="ARBA" id="ARBA00023136"/>
    </source>
</evidence>
<dbReference type="InterPro" id="IPR012910">
    <property type="entry name" value="Plug_dom"/>
</dbReference>
<evidence type="ECO:0000256" key="9">
    <source>
        <dbReference type="ARBA" id="ARBA00023237"/>
    </source>
</evidence>
<feature type="domain" description="TonB-dependent receptor-like beta-barrel" evidence="13">
    <location>
        <begin position="206"/>
        <end position="653"/>
    </location>
</feature>
<comment type="subcellular location">
    <subcellularLocation>
        <location evidence="1 10">Cell outer membrane</location>
        <topology evidence="1 10">Multi-pass membrane protein</topology>
    </subcellularLocation>
</comment>
<dbReference type="InterPro" id="IPR039426">
    <property type="entry name" value="TonB-dep_rcpt-like"/>
</dbReference>
<feature type="signal peptide" evidence="12">
    <location>
        <begin position="1"/>
        <end position="25"/>
    </location>
</feature>
<organism evidence="15 16">
    <name type="scientific">Paludibacterium purpuratum</name>
    <dbReference type="NCBI Taxonomy" id="1144873"/>
    <lineage>
        <taxon>Bacteria</taxon>
        <taxon>Pseudomonadati</taxon>
        <taxon>Pseudomonadota</taxon>
        <taxon>Betaproteobacteria</taxon>
        <taxon>Neisseriales</taxon>
        <taxon>Chromobacteriaceae</taxon>
        <taxon>Paludibacterium</taxon>
    </lineage>
</organism>
<comment type="caution">
    <text evidence="15">The sequence shown here is derived from an EMBL/GenBank/DDBJ whole genome shotgun (WGS) entry which is preliminary data.</text>
</comment>
<evidence type="ECO:0000256" key="10">
    <source>
        <dbReference type="PROSITE-ProRule" id="PRU01360"/>
    </source>
</evidence>
<dbReference type="InterPro" id="IPR037066">
    <property type="entry name" value="Plug_dom_sf"/>
</dbReference>
<evidence type="ECO:0000256" key="12">
    <source>
        <dbReference type="SAM" id="SignalP"/>
    </source>
</evidence>
<feature type="chain" id="PRO_5020352541" evidence="12">
    <location>
        <begin position="26"/>
        <end position="694"/>
    </location>
</feature>
<keyword evidence="16" id="KW-1185">Reference proteome</keyword>
<protein>
    <submittedName>
        <fullName evidence="15">Iron complex outermembrane receptor protein</fullName>
    </submittedName>
</protein>
<keyword evidence="3 10" id="KW-0813">Transport</keyword>
<dbReference type="EMBL" id="SNZP01000002">
    <property type="protein sequence ID" value="TDR81946.1"/>
    <property type="molecule type" value="Genomic_DNA"/>
</dbReference>
<dbReference type="RefSeq" id="WP_133678389.1">
    <property type="nucleotide sequence ID" value="NZ_SNZP01000002.1"/>
</dbReference>
<dbReference type="Proteomes" id="UP000295611">
    <property type="component" value="Unassembled WGS sequence"/>
</dbReference>
<dbReference type="Gene3D" id="2.40.170.20">
    <property type="entry name" value="TonB-dependent receptor, beta-barrel domain"/>
    <property type="match status" value="1"/>
</dbReference>
<proteinExistence type="inferred from homology"/>
<evidence type="ECO:0000313" key="15">
    <source>
        <dbReference type="EMBL" id="TDR81946.1"/>
    </source>
</evidence>